<dbReference type="EMBL" id="KE124254">
    <property type="protein sequence ID" value="EPB80970.1"/>
    <property type="molecule type" value="Genomic_DNA"/>
</dbReference>
<reference evidence="2" key="1">
    <citation type="submission" date="2013-05" db="EMBL/GenBank/DDBJ databases">
        <title>The Genome sequence of Mucor circinelloides f. circinelloides 1006PhL.</title>
        <authorList>
            <consortium name="The Broad Institute Genomics Platform"/>
            <person name="Cuomo C."/>
            <person name="Earl A."/>
            <person name="Findley K."/>
            <person name="Lee S.C."/>
            <person name="Walker B."/>
            <person name="Young S."/>
            <person name="Zeng Q."/>
            <person name="Gargeya S."/>
            <person name="Fitzgerald M."/>
            <person name="Haas B."/>
            <person name="Abouelleil A."/>
            <person name="Allen A.W."/>
            <person name="Alvarado L."/>
            <person name="Arachchi H.M."/>
            <person name="Berlin A.M."/>
            <person name="Chapman S.B."/>
            <person name="Gainer-Dewar J."/>
            <person name="Goldberg J."/>
            <person name="Griggs A."/>
            <person name="Gujja S."/>
            <person name="Hansen M."/>
            <person name="Howarth C."/>
            <person name="Imamovic A."/>
            <person name="Ireland A."/>
            <person name="Larimer J."/>
            <person name="McCowan C."/>
            <person name="Murphy C."/>
            <person name="Pearson M."/>
            <person name="Poon T.W."/>
            <person name="Priest M."/>
            <person name="Roberts A."/>
            <person name="Saif S."/>
            <person name="Shea T."/>
            <person name="Sisk P."/>
            <person name="Sykes S."/>
            <person name="Wortman J."/>
            <person name="Nusbaum C."/>
            <person name="Birren B."/>
        </authorList>
    </citation>
    <scope>NUCLEOTIDE SEQUENCE [LARGE SCALE GENOMIC DNA]</scope>
    <source>
        <strain evidence="2">1006PhL</strain>
    </source>
</reference>
<organism evidence="1 2">
    <name type="scientific">Mucor circinelloides f. circinelloides (strain 1006PhL)</name>
    <name type="common">Mucormycosis agent</name>
    <name type="synonym">Calyptromyces circinelloides</name>
    <dbReference type="NCBI Taxonomy" id="1220926"/>
    <lineage>
        <taxon>Eukaryota</taxon>
        <taxon>Fungi</taxon>
        <taxon>Fungi incertae sedis</taxon>
        <taxon>Mucoromycota</taxon>
        <taxon>Mucoromycotina</taxon>
        <taxon>Mucoromycetes</taxon>
        <taxon>Mucorales</taxon>
        <taxon>Mucorineae</taxon>
        <taxon>Mucoraceae</taxon>
        <taxon>Mucor</taxon>
    </lineage>
</organism>
<dbReference type="VEuPathDB" id="FungiDB:HMPREF1544_12338"/>
<name>S2JMH7_MUCC1</name>
<dbReference type="AlphaFoldDB" id="S2JMH7"/>
<dbReference type="OrthoDB" id="2270519at2759"/>
<evidence type="ECO:0000313" key="1">
    <source>
        <dbReference type="EMBL" id="EPB80970.1"/>
    </source>
</evidence>
<protein>
    <submittedName>
        <fullName evidence="1">Uncharacterized protein</fullName>
    </submittedName>
</protein>
<dbReference type="Proteomes" id="UP000014254">
    <property type="component" value="Unassembled WGS sequence"/>
</dbReference>
<proteinExistence type="predicted"/>
<accession>S2JMH7</accession>
<keyword evidence="2" id="KW-1185">Reference proteome</keyword>
<sequence>MHENLKMRSMVDKVFVSFKTSSNDPIMDMNMAGDNKLLEKPDADGNTQDIMLIPVSAKKNMPCDVDFCWPFDKYK</sequence>
<evidence type="ECO:0000313" key="2">
    <source>
        <dbReference type="Proteomes" id="UP000014254"/>
    </source>
</evidence>
<gene>
    <name evidence="1" type="ORF">HMPREF1544_12338</name>
</gene>
<dbReference type="InParanoid" id="S2JMH7"/>